<evidence type="ECO:0000256" key="3">
    <source>
        <dbReference type="ARBA" id="ARBA00011738"/>
    </source>
</evidence>
<dbReference type="EMBL" id="VCHX02000096">
    <property type="protein sequence ID" value="TPQ22164.1"/>
    <property type="molecule type" value="Genomic_DNA"/>
</dbReference>
<evidence type="ECO:0000256" key="6">
    <source>
        <dbReference type="ARBA" id="ARBA00022679"/>
    </source>
</evidence>
<reference evidence="10 11" key="1">
    <citation type="submission" date="2019-06" db="EMBL/GenBank/DDBJ databases">
        <title>Streptomyces sporangiiformans sp. nov., a novel actinomycete isolated from soil in Mount Song.</title>
        <authorList>
            <person name="Han L."/>
        </authorList>
    </citation>
    <scope>NUCLEOTIDE SEQUENCE [LARGE SCALE GENOMIC DNA]</scope>
    <source>
        <strain evidence="10 11">NEAU-SSA 1</strain>
    </source>
</reference>
<keyword evidence="5 10" id="KW-0328">Glycosyltransferase</keyword>
<keyword evidence="11" id="KW-1185">Reference proteome</keyword>
<dbReference type="GO" id="GO:0005737">
    <property type="term" value="C:cytoplasm"/>
    <property type="evidence" value="ECO:0007669"/>
    <property type="project" value="UniProtKB-SubCell"/>
</dbReference>
<dbReference type="Pfam" id="PF00156">
    <property type="entry name" value="Pribosyltran"/>
    <property type="match status" value="1"/>
</dbReference>
<dbReference type="Gene3D" id="3.40.50.2020">
    <property type="match status" value="1"/>
</dbReference>
<proteinExistence type="inferred from homology"/>
<dbReference type="PANTHER" id="PTHR11776">
    <property type="entry name" value="ADENINE PHOSPHORIBOSYLTRANSFERASE"/>
    <property type="match status" value="1"/>
</dbReference>
<sequence length="179" mass="19306">MPSTARDLTLEHFRWIGGHADVWAIFRDAKALAAVVAALVEPFRDEQITAVCGIESRGFLLGGAAAVELGVGFVPIRKGEGLFPGDKVVRQSSADYRRLRHTLRLQRSSLGPGDRVLMVDDWIETGSQAAAVRSMVEECGSTWVGCSVIVDQLTGAPKKNAFSTIRGLLTAQELPPCES</sequence>
<dbReference type="CDD" id="cd06223">
    <property type="entry name" value="PRTases_typeI"/>
    <property type="match status" value="1"/>
</dbReference>
<comment type="subcellular location">
    <subcellularLocation>
        <location evidence="1">Cytoplasm</location>
    </subcellularLocation>
</comment>
<comment type="similarity">
    <text evidence="2">Belongs to the purine/pyrimidine phosphoribosyltransferase family.</text>
</comment>
<gene>
    <name evidence="10" type="ORF">FGD71_011215</name>
</gene>
<evidence type="ECO:0000256" key="2">
    <source>
        <dbReference type="ARBA" id="ARBA00008391"/>
    </source>
</evidence>
<comment type="caution">
    <text evidence="10">The sequence shown here is derived from an EMBL/GenBank/DDBJ whole genome shotgun (WGS) entry which is preliminary data.</text>
</comment>
<dbReference type="InterPro" id="IPR000836">
    <property type="entry name" value="PRTase_dom"/>
</dbReference>
<evidence type="ECO:0000259" key="9">
    <source>
        <dbReference type="Pfam" id="PF00156"/>
    </source>
</evidence>
<dbReference type="OrthoDB" id="7740853at2"/>
<dbReference type="InterPro" id="IPR050120">
    <property type="entry name" value="Adenine_PRTase"/>
</dbReference>
<dbReference type="PANTHER" id="PTHR11776:SF7">
    <property type="entry name" value="PHOSPHORIBOSYLTRANSFERASE DOMAIN-CONTAINING PROTEIN"/>
    <property type="match status" value="1"/>
</dbReference>
<keyword evidence="6 10" id="KW-0808">Transferase</keyword>
<dbReference type="SUPFAM" id="SSF53271">
    <property type="entry name" value="PRTase-like"/>
    <property type="match status" value="1"/>
</dbReference>
<dbReference type="GO" id="GO:0006166">
    <property type="term" value="P:purine ribonucleoside salvage"/>
    <property type="evidence" value="ECO:0007669"/>
    <property type="project" value="UniProtKB-KW"/>
</dbReference>
<comment type="pathway">
    <text evidence="8">Purine metabolism.</text>
</comment>
<evidence type="ECO:0000256" key="1">
    <source>
        <dbReference type="ARBA" id="ARBA00004496"/>
    </source>
</evidence>
<protein>
    <submittedName>
        <fullName evidence="10">Phosphoribosyltransferase</fullName>
    </submittedName>
</protein>
<keyword evidence="4" id="KW-0963">Cytoplasm</keyword>
<evidence type="ECO:0000256" key="7">
    <source>
        <dbReference type="ARBA" id="ARBA00022726"/>
    </source>
</evidence>
<evidence type="ECO:0000256" key="8">
    <source>
        <dbReference type="ARBA" id="ARBA00025704"/>
    </source>
</evidence>
<organism evidence="10 11">
    <name type="scientific">Streptomyces sporangiiformans</name>
    <dbReference type="NCBI Taxonomy" id="2315329"/>
    <lineage>
        <taxon>Bacteria</taxon>
        <taxon>Bacillati</taxon>
        <taxon>Actinomycetota</taxon>
        <taxon>Actinomycetes</taxon>
        <taxon>Kitasatosporales</taxon>
        <taxon>Streptomycetaceae</taxon>
        <taxon>Streptomyces</taxon>
    </lineage>
</organism>
<dbReference type="AlphaFoldDB" id="A0A505DEE3"/>
<dbReference type="InterPro" id="IPR029057">
    <property type="entry name" value="PRTase-like"/>
</dbReference>
<evidence type="ECO:0000256" key="5">
    <source>
        <dbReference type="ARBA" id="ARBA00022676"/>
    </source>
</evidence>
<evidence type="ECO:0000313" key="10">
    <source>
        <dbReference type="EMBL" id="TPQ22164.1"/>
    </source>
</evidence>
<name>A0A505DEE3_9ACTN</name>
<evidence type="ECO:0000256" key="4">
    <source>
        <dbReference type="ARBA" id="ARBA00022490"/>
    </source>
</evidence>
<feature type="domain" description="Phosphoribosyltransferase" evidence="9">
    <location>
        <begin position="28"/>
        <end position="161"/>
    </location>
</feature>
<accession>A0A505DEE3</accession>
<dbReference type="RefSeq" id="WP_119100251.1">
    <property type="nucleotide sequence ID" value="NZ_QXMJ01000096.1"/>
</dbReference>
<comment type="subunit">
    <text evidence="3">Homodimer.</text>
</comment>
<evidence type="ECO:0000313" key="11">
    <source>
        <dbReference type="Proteomes" id="UP000317378"/>
    </source>
</evidence>
<dbReference type="GO" id="GO:0003999">
    <property type="term" value="F:adenine phosphoribosyltransferase activity"/>
    <property type="evidence" value="ECO:0007669"/>
    <property type="project" value="TreeGrafter"/>
</dbReference>
<dbReference type="Proteomes" id="UP000317378">
    <property type="component" value="Unassembled WGS sequence"/>
</dbReference>
<keyword evidence="7" id="KW-0660">Purine salvage</keyword>